<evidence type="ECO:0000313" key="1">
    <source>
        <dbReference type="EMBL" id="MBF9135079.1"/>
    </source>
</evidence>
<keyword evidence="2" id="KW-1185">Reference proteome</keyword>
<name>A0ABS0H9C3_9ACTN</name>
<sequence>MISNNEYNSGVQILDPTAQRDNHGFVSHGTMGAVETTIGEFLELP</sequence>
<accession>A0ABS0H9C3</accession>
<evidence type="ECO:0000313" key="2">
    <source>
        <dbReference type="Proteomes" id="UP000638560"/>
    </source>
</evidence>
<dbReference type="Proteomes" id="UP000638560">
    <property type="component" value="Unassembled WGS sequence"/>
</dbReference>
<dbReference type="EMBL" id="JADPUN010000412">
    <property type="protein sequence ID" value="MBF9135079.1"/>
    <property type="molecule type" value="Genomic_DNA"/>
</dbReference>
<organism evidence="1 2">
    <name type="scientific">Plantactinospora alkalitolerans</name>
    <dbReference type="NCBI Taxonomy" id="2789879"/>
    <lineage>
        <taxon>Bacteria</taxon>
        <taxon>Bacillati</taxon>
        <taxon>Actinomycetota</taxon>
        <taxon>Actinomycetes</taxon>
        <taxon>Micromonosporales</taxon>
        <taxon>Micromonosporaceae</taxon>
        <taxon>Plantactinospora</taxon>
    </lineage>
</organism>
<proteinExistence type="predicted"/>
<gene>
    <name evidence="1" type="ORF">I0C86_40080</name>
</gene>
<reference evidence="1 2" key="1">
    <citation type="submission" date="2020-11" db="EMBL/GenBank/DDBJ databases">
        <title>A novel isolate from a Black sea contaminated sediment with potential to produce alkanes: Plantactinospora alkalitolerans sp. nov.</title>
        <authorList>
            <person name="Carro L."/>
            <person name="Veyisoglu A."/>
            <person name="Guven K."/>
            <person name="Schumann P."/>
            <person name="Klenk H.-P."/>
            <person name="Sahin N."/>
        </authorList>
    </citation>
    <scope>NUCLEOTIDE SEQUENCE [LARGE SCALE GENOMIC DNA]</scope>
    <source>
        <strain evidence="1 2">S1510</strain>
    </source>
</reference>
<comment type="caution">
    <text evidence="1">The sequence shown here is derived from an EMBL/GenBank/DDBJ whole genome shotgun (WGS) entry which is preliminary data.</text>
</comment>
<protein>
    <submittedName>
        <fullName evidence="1">Uncharacterized protein</fullName>
    </submittedName>
</protein>